<name>M2SVW1_COCSN</name>
<dbReference type="EMBL" id="KB445640">
    <property type="protein sequence ID" value="EMD66435.1"/>
    <property type="molecule type" value="Genomic_DNA"/>
</dbReference>
<proteinExistence type="predicted"/>
<reference evidence="2" key="2">
    <citation type="journal article" date="2013" name="PLoS Genet.">
        <title>Comparative genome structure, secondary metabolite, and effector coding capacity across Cochliobolus pathogens.</title>
        <authorList>
            <person name="Condon B.J."/>
            <person name="Leng Y."/>
            <person name="Wu D."/>
            <person name="Bushley K.E."/>
            <person name="Ohm R.A."/>
            <person name="Otillar R."/>
            <person name="Martin J."/>
            <person name="Schackwitz W."/>
            <person name="Grimwood J."/>
            <person name="MohdZainudin N."/>
            <person name="Xue C."/>
            <person name="Wang R."/>
            <person name="Manning V.A."/>
            <person name="Dhillon B."/>
            <person name="Tu Z.J."/>
            <person name="Steffenson B.J."/>
            <person name="Salamov A."/>
            <person name="Sun H."/>
            <person name="Lowry S."/>
            <person name="LaButti K."/>
            <person name="Han J."/>
            <person name="Copeland A."/>
            <person name="Lindquist E."/>
            <person name="Barry K."/>
            <person name="Schmutz J."/>
            <person name="Baker S.E."/>
            <person name="Ciuffetti L.M."/>
            <person name="Grigoriev I.V."/>
            <person name="Zhong S."/>
            <person name="Turgeon B.G."/>
        </authorList>
    </citation>
    <scope>NUCLEOTIDE SEQUENCE [LARGE SCALE GENOMIC DNA]</scope>
    <source>
        <strain evidence="2">ND90Pr / ATCC 201652</strain>
    </source>
</reference>
<dbReference type="AlphaFoldDB" id="M2SVW1"/>
<organism evidence="1 2">
    <name type="scientific">Cochliobolus sativus (strain ND90Pr / ATCC 201652)</name>
    <name type="common">Common root rot and spot blotch fungus</name>
    <name type="synonym">Bipolaris sorokiniana</name>
    <dbReference type="NCBI Taxonomy" id="665912"/>
    <lineage>
        <taxon>Eukaryota</taxon>
        <taxon>Fungi</taxon>
        <taxon>Dikarya</taxon>
        <taxon>Ascomycota</taxon>
        <taxon>Pezizomycotina</taxon>
        <taxon>Dothideomycetes</taxon>
        <taxon>Pleosporomycetidae</taxon>
        <taxon>Pleosporales</taxon>
        <taxon>Pleosporineae</taxon>
        <taxon>Pleosporaceae</taxon>
        <taxon>Bipolaris</taxon>
    </lineage>
</organism>
<sequence length="62" mass="7598">REYTSIYILLYIRTKLIKTLHKSLEYKHIEVDEIVRRLAKVFIIPRLQAKVQKILSNYLVYY</sequence>
<dbReference type="RefSeq" id="XP_007697928.1">
    <property type="nucleotide sequence ID" value="XM_007699738.1"/>
</dbReference>
<dbReference type="Proteomes" id="UP000016934">
    <property type="component" value="Unassembled WGS sequence"/>
</dbReference>
<reference evidence="1 2" key="1">
    <citation type="journal article" date="2012" name="PLoS Pathog.">
        <title>Diverse lifestyles and strategies of plant pathogenesis encoded in the genomes of eighteen Dothideomycetes fungi.</title>
        <authorList>
            <person name="Ohm R.A."/>
            <person name="Feau N."/>
            <person name="Henrissat B."/>
            <person name="Schoch C.L."/>
            <person name="Horwitz B.A."/>
            <person name="Barry K.W."/>
            <person name="Condon B.J."/>
            <person name="Copeland A.C."/>
            <person name="Dhillon B."/>
            <person name="Glaser F."/>
            <person name="Hesse C.N."/>
            <person name="Kosti I."/>
            <person name="LaButti K."/>
            <person name="Lindquist E.A."/>
            <person name="Lucas S."/>
            <person name="Salamov A.A."/>
            <person name="Bradshaw R.E."/>
            <person name="Ciuffetti L."/>
            <person name="Hamelin R.C."/>
            <person name="Kema G.H.J."/>
            <person name="Lawrence C."/>
            <person name="Scott J.A."/>
            <person name="Spatafora J.W."/>
            <person name="Turgeon B.G."/>
            <person name="de Wit P.J.G.M."/>
            <person name="Zhong S."/>
            <person name="Goodwin S.B."/>
            <person name="Grigoriev I.V."/>
        </authorList>
    </citation>
    <scope>NUCLEOTIDE SEQUENCE [LARGE SCALE GENOMIC DNA]</scope>
    <source>
        <strain evidence="2">ND90Pr / ATCC 201652</strain>
    </source>
</reference>
<keyword evidence="2" id="KW-1185">Reference proteome</keyword>
<dbReference type="KEGG" id="bsc:COCSADRAFT_84972"/>
<evidence type="ECO:0000313" key="2">
    <source>
        <dbReference type="Proteomes" id="UP000016934"/>
    </source>
</evidence>
<dbReference type="GeneID" id="19141036"/>
<feature type="non-terminal residue" evidence="1">
    <location>
        <position position="1"/>
    </location>
</feature>
<dbReference type="HOGENOM" id="CLU_208796_0_0_1"/>
<gene>
    <name evidence="1" type="ORF">COCSADRAFT_84972</name>
</gene>
<evidence type="ECO:0000313" key="1">
    <source>
        <dbReference type="EMBL" id="EMD66435.1"/>
    </source>
</evidence>
<accession>M2SVW1</accession>
<protein>
    <submittedName>
        <fullName evidence="1">Uncharacterized protein</fullName>
    </submittedName>
</protein>